<feature type="signal peptide" evidence="1">
    <location>
        <begin position="1"/>
        <end position="20"/>
    </location>
</feature>
<keyword evidence="1" id="KW-0732">Signal</keyword>
<gene>
    <name evidence="2" type="ORF">H2O64_03830</name>
</gene>
<organism evidence="2 3">
    <name type="scientific">Kordia aestuariivivens</name>
    <dbReference type="NCBI Taxonomy" id="2759037"/>
    <lineage>
        <taxon>Bacteria</taxon>
        <taxon>Pseudomonadati</taxon>
        <taxon>Bacteroidota</taxon>
        <taxon>Flavobacteriia</taxon>
        <taxon>Flavobacteriales</taxon>
        <taxon>Flavobacteriaceae</taxon>
        <taxon>Kordia</taxon>
    </lineage>
</organism>
<name>A0ABR7Q611_9FLAO</name>
<evidence type="ECO:0000313" key="3">
    <source>
        <dbReference type="Proteomes" id="UP000619238"/>
    </source>
</evidence>
<sequence length="299" mass="33994">MKIKSLLCALVILVFFACKTKEKKTDESIENTEIVIESEEVVAEEPTTVLEKVGTIKMDYGIIESLLDTSEKLQAILEEDGGETQLEGYFKNSKPVKIIRTQVSGHWVGKTSYYFMKGKLFFVFQQETSEASLRGPYTDKEVRFYVYDGELIRVLEKEKTVAEIEKMELSKVPNVDVTETWKTKTNVVSGFLKAAKESSTKLLETKKVGLDNGRWISTDDANAGIEIKDGKFSMYYKGTETGAESIFDYELTEHEGVEYLTLKNDTGEELKYSILEYSEDTFIISYLARGNTLTYTKEK</sequence>
<keyword evidence="3" id="KW-1185">Reference proteome</keyword>
<evidence type="ECO:0000313" key="2">
    <source>
        <dbReference type="EMBL" id="MBC8753784.1"/>
    </source>
</evidence>
<accession>A0ABR7Q611</accession>
<reference evidence="2 3" key="1">
    <citation type="submission" date="2020-07" db="EMBL/GenBank/DDBJ databases">
        <title>Description of Kordia aestuariivivens sp. nov., isolated from a tidal flat.</title>
        <authorList>
            <person name="Park S."/>
            <person name="Yoon J.-H."/>
        </authorList>
    </citation>
    <scope>NUCLEOTIDE SEQUENCE [LARGE SCALE GENOMIC DNA]</scope>
    <source>
        <strain evidence="2 3">YSTF-M3</strain>
    </source>
</reference>
<dbReference type="PROSITE" id="PS51257">
    <property type="entry name" value="PROKAR_LIPOPROTEIN"/>
    <property type="match status" value="1"/>
</dbReference>
<evidence type="ECO:0008006" key="4">
    <source>
        <dbReference type="Google" id="ProtNLM"/>
    </source>
</evidence>
<proteinExistence type="predicted"/>
<protein>
    <recommendedName>
        <fullName evidence="4">Lipocalin-like domain-containing protein</fullName>
    </recommendedName>
</protein>
<feature type="chain" id="PRO_5046775601" description="Lipocalin-like domain-containing protein" evidence="1">
    <location>
        <begin position="21"/>
        <end position="299"/>
    </location>
</feature>
<evidence type="ECO:0000256" key="1">
    <source>
        <dbReference type="SAM" id="SignalP"/>
    </source>
</evidence>
<comment type="caution">
    <text evidence="2">The sequence shown here is derived from an EMBL/GenBank/DDBJ whole genome shotgun (WGS) entry which is preliminary data.</text>
</comment>
<dbReference type="EMBL" id="JACGWS010000002">
    <property type="protein sequence ID" value="MBC8753784.1"/>
    <property type="molecule type" value="Genomic_DNA"/>
</dbReference>
<dbReference type="Proteomes" id="UP000619238">
    <property type="component" value="Unassembled WGS sequence"/>
</dbReference>
<dbReference type="RefSeq" id="WP_187560822.1">
    <property type="nucleotide sequence ID" value="NZ_JACGWS010000002.1"/>
</dbReference>